<evidence type="ECO:0008006" key="6">
    <source>
        <dbReference type="Google" id="ProtNLM"/>
    </source>
</evidence>
<dbReference type="InterPro" id="IPR008218">
    <property type="entry name" value="ATPase_V1-cplx_f_g_su"/>
</dbReference>
<dbReference type="Pfam" id="PF01990">
    <property type="entry name" value="ATP-synt_F"/>
    <property type="match status" value="1"/>
</dbReference>
<dbReference type="GO" id="GO:0046961">
    <property type="term" value="F:proton-transporting ATPase activity, rotational mechanism"/>
    <property type="evidence" value="ECO:0007669"/>
    <property type="project" value="InterPro"/>
</dbReference>
<evidence type="ECO:0000256" key="3">
    <source>
        <dbReference type="ARBA" id="ARBA00023065"/>
    </source>
</evidence>
<reference evidence="4 5" key="1">
    <citation type="submission" date="2018-06" db="EMBL/GenBank/DDBJ databases">
        <title>Extensive metabolic versatility and redundancy in microbially diverse, dynamic hydrothermal sediments.</title>
        <authorList>
            <person name="Dombrowski N."/>
            <person name="Teske A."/>
            <person name="Baker B.J."/>
        </authorList>
    </citation>
    <scope>NUCLEOTIDE SEQUENCE [LARGE SCALE GENOMIC DNA]</scope>
    <source>
        <strain evidence="4">B47_G16</strain>
    </source>
</reference>
<dbReference type="SUPFAM" id="SSF159468">
    <property type="entry name" value="AtpF-like"/>
    <property type="match status" value="1"/>
</dbReference>
<sequence length="110" mass="12532">MLMLKMAVIGDKETCLPFRGVGVEGIVCEKTEEVKKILRQRFEEGYGVIFIAESLAAECLEMIEELTEKRSMPIITIIPDFLKKSPGITESRLKNWLRRAVGIDISKMRD</sequence>
<dbReference type="Proteomes" id="UP000279422">
    <property type="component" value="Unassembled WGS sequence"/>
</dbReference>
<evidence type="ECO:0000256" key="2">
    <source>
        <dbReference type="ARBA" id="ARBA00022448"/>
    </source>
</evidence>
<evidence type="ECO:0000313" key="5">
    <source>
        <dbReference type="Proteomes" id="UP000279422"/>
    </source>
</evidence>
<organism evidence="4 5">
    <name type="scientific">Aerophobetes bacterium</name>
    <dbReference type="NCBI Taxonomy" id="2030807"/>
    <lineage>
        <taxon>Bacteria</taxon>
        <taxon>Candidatus Aerophobota</taxon>
    </lineage>
</organism>
<dbReference type="EMBL" id="QMPZ01000001">
    <property type="protein sequence ID" value="RLE10839.1"/>
    <property type="molecule type" value="Genomic_DNA"/>
</dbReference>
<evidence type="ECO:0000313" key="4">
    <source>
        <dbReference type="EMBL" id="RLE10839.1"/>
    </source>
</evidence>
<comment type="caution">
    <text evidence="4">The sequence shown here is derived from an EMBL/GenBank/DDBJ whole genome shotgun (WGS) entry which is preliminary data.</text>
</comment>
<protein>
    <recommendedName>
        <fullName evidence="6">V-type ATP synthase subunit F</fullName>
    </recommendedName>
</protein>
<gene>
    <name evidence="4" type="ORF">DRJ00_00040</name>
</gene>
<proteinExistence type="inferred from homology"/>
<keyword evidence="2" id="KW-0813">Transport</keyword>
<keyword evidence="3" id="KW-0406">Ion transport</keyword>
<accession>A0A497E6M4</accession>
<dbReference type="AlphaFoldDB" id="A0A497E6M4"/>
<dbReference type="InterPro" id="IPR036906">
    <property type="entry name" value="ATPase_V1_fsu_sf"/>
</dbReference>
<dbReference type="Gene3D" id="3.40.50.10580">
    <property type="entry name" value="ATPase, V1 complex, subunit F"/>
    <property type="match status" value="1"/>
</dbReference>
<evidence type="ECO:0000256" key="1">
    <source>
        <dbReference type="ARBA" id="ARBA00010148"/>
    </source>
</evidence>
<comment type="similarity">
    <text evidence="1">Belongs to the V-ATPase F subunit family.</text>
</comment>
<name>A0A497E6M4_UNCAE</name>